<name>A0A1J1LJY5_9CYAN</name>
<dbReference type="PANTHER" id="PTHR34800">
    <property type="entry name" value="TETRAPYRROLE-BINDING PROTEIN, CHLOROPLASTIC"/>
    <property type="match status" value="1"/>
</dbReference>
<sequence length="339" mass="38780">MLKKSSTWRYLWIVVMFSWGLQACLFSSPSPKPDPVFELTSNANIHYQQLKQFLRENRLKEADQETFKILLKLSNRQAEGWLSQADVEGLACEDLQTINRLWNYYSDGRFGFSQQEKIWTSLGGIIGNYTPGMAEKFGDRVGWRRGGQWLKYDQLNFSHRAPDGHLPATTGNGVSGGVWNGVASITHRVKYCGVIDALAMGEWIKADWKTLELFEVYRIPIENSPDVPAPLVISEIPCSELQGIDQLWVKYSKGRFGLSVQGKILKSIGHSSEKLEDRYEQFEKAVGWRIDPRDMTYEKSDPKTVPLGHFPYRLGYSYDTFGSGFHRTWRLSINPNCGF</sequence>
<evidence type="ECO:0000313" key="3">
    <source>
        <dbReference type="Proteomes" id="UP000184315"/>
    </source>
</evidence>
<evidence type="ECO:0000313" key="2">
    <source>
        <dbReference type="EMBL" id="CUR31897.1"/>
    </source>
</evidence>
<protein>
    <recommendedName>
        <fullName evidence="1">GUN4-like domain-containing protein</fullName>
    </recommendedName>
</protein>
<dbReference type="Pfam" id="PF05419">
    <property type="entry name" value="GUN4"/>
    <property type="match status" value="2"/>
</dbReference>
<dbReference type="Proteomes" id="UP000184315">
    <property type="component" value="Unassembled WGS sequence"/>
</dbReference>
<reference evidence="3" key="1">
    <citation type="submission" date="2015-10" db="EMBL/GenBank/DDBJ databases">
        <authorList>
            <person name="Regsiter A."/>
            <person name="william w."/>
        </authorList>
    </citation>
    <scope>NUCLEOTIDE SEQUENCE [LARGE SCALE GENOMIC DNA]</scope>
</reference>
<dbReference type="Gene3D" id="1.25.40.620">
    <property type="match status" value="2"/>
</dbReference>
<dbReference type="RefSeq" id="WP_072716864.1">
    <property type="nucleotide sequence ID" value="NZ_LN889759.1"/>
</dbReference>
<dbReference type="AlphaFoldDB" id="A0A1J1LJY5"/>
<dbReference type="PANTHER" id="PTHR34800:SF1">
    <property type="entry name" value="TETRAPYRROLE-BINDING PROTEIN, CHLOROPLASTIC"/>
    <property type="match status" value="1"/>
</dbReference>
<gene>
    <name evidence="2" type="ORF">PL921430036</name>
</gene>
<dbReference type="OrthoDB" id="7915178at2"/>
<feature type="domain" description="GUN4-like" evidence="1">
    <location>
        <begin position="41"/>
        <end position="170"/>
    </location>
</feature>
<accession>A0A1J1LJY5</accession>
<proteinExistence type="predicted"/>
<dbReference type="PROSITE" id="PS51257">
    <property type="entry name" value="PROKAR_LIPOPROTEIN"/>
    <property type="match status" value="1"/>
</dbReference>
<dbReference type="SUPFAM" id="SSF140869">
    <property type="entry name" value="GUN4-like"/>
    <property type="match status" value="2"/>
</dbReference>
<dbReference type="InterPro" id="IPR008629">
    <property type="entry name" value="GUN4-like"/>
</dbReference>
<dbReference type="CDD" id="cd16383">
    <property type="entry name" value="GUN4"/>
    <property type="match status" value="1"/>
</dbReference>
<evidence type="ECO:0000259" key="1">
    <source>
        <dbReference type="Pfam" id="PF05419"/>
    </source>
</evidence>
<dbReference type="InterPro" id="IPR037215">
    <property type="entry name" value="GUN4-like_sf"/>
</dbReference>
<dbReference type="Gene3D" id="1.10.10.1770">
    <property type="entry name" value="Gun4-like"/>
    <property type="match status" value="2"/>
</dbReference>
<dbReference type="GO" id="GO:0046906">
    <property type="term" value="F:tetrapyrrole binding"/>
    <property type="evidence" value="ECO:0007669"/>
    <property type="project" value="TreeGrafter"/>
</dbReference>
<dbReference type="STRING" id="671072.PL921430036"/>
<keyword evidence="3" id="KW-1185">Reference proteome</keyword>
<feature type="domain" description="GUN4-like" evidence="1">
    <location>
        <begin position="188"/>
        <end position="312"/>
    </location>
</feature>
<dbReference type="EMBL" id="CZDF01000133">
    <property type="protein sequence ID" value="CUR31897.1"/>
    <property type="molecule type" value="Genomic_DNA"/>
</dbReference>
<organism evidence="2 3">
    <name type="scientific">Planktothrix tepida PCC 9214</name>
    <dbReference type="NCBI Taxonomy" id="671072"/>
    <lineage>
        <taxon>Bacteria</taxon>
        <taxon>Bacillati</taxon>
        <taxon>Cyanobacteriota</taxon>
        <taxon>Cyanophyceae</taxon>
        <taxon>Oscillatoriophycideae</taxon>
        <taxon>Oscillatoriales</taxon>
        <taxon>Microcoleaceae</taxon>
        <taxon>Planktothrix</taxon>
    </lineage>
</organism>